<comment type="caution">
    <text evidence="1">The sequence shown here is derived from an EMBL/GenBank/DDBJ whole genome shotgun (WGS) entry which is preliminary data.</text>
</comment>
<dbReference type="EMBL" id="JABSTQ010010488">
    <property type="protein sequence ID" value="KAG0420644.1"/>
    <property type="molecule type" value="Genomic_DNA"/>
</dbReference>
<accession>A0AC60PIK9</accession>
<name>A0AC60PIK9_IXOPE</name>
<keyword evidence="2" id="KW-1185">Reference proteome</keyword>
<evidence type="ECO:0000313" key="2">
    <source>
        <dbReference type="Proteomes" id="UP000805193"/>
    </source>
</evidence>
<dbReference type="Proteomes" id="UP000805193">
    <property type="component" value="Unassembled WGS sequence"/>
</dbReference>
<organism evidence="1 2">
    <name type="scientific">Ixodes persulcatus</name>
    <name type="common">Taiga tick</name>
    <dbReference type="NCBI Taxonomy" id="34615"/>
    <lineage>
        <taxon>Eukaryota</taxon>
        <taxon>Metazoa</taxon>
        <taxon>Ecdysozoa</taxon>
        <taxon>Arthropoda</taxon>
        <taxon>Chelicerata</taxon>
        <taxon>Arachnida</taxon>
        <taxon>Acari</taxon>
        <taxon>Parasitiformes</taxon>
        <taxon>Ixodida</taxon>
        <taxon>Ixodoidea</taxon>
        <taxon>Ixodidae</taxon>
        <taxon>Ixodinae</taxon>
        <taxon>Ixodes</taxon>
    </lineage>
</organism>
<sequence length="278" mass="30969">MNQPSVFVPPELLQALLLQTDGTPLQREKMAAHVCELLFATPIRAAEEEAAPFVAAAVTQASTTDDQDSMRPRLVPVQPPKVIGFGDLQSPDEFLDHLENRVVPAALQGSAKMWFRFTEDFADWSTFATAFRKEFAPVDENKRLKEERRLRTKNLEENLKQFIRKSRTGVGANAPSVPRLLLRTERQLARIKEDHMESSHLLETVQSNKKEQHVTKELGRAKAERIACVNTRGERDLQLAIALVQQAPAGLATPVRPAAPSTPDAHDVVSVIDMPDEA</sequence>
<proteinExistence type="predicted"/>
<protein>
    <submittedName>
        <fullName evidence="1">Uncharacterized protein</fullName>
    </submittedName>
</protein>
<reference evidence="1 2" key="1">
    <citation type="journal article" date="2020" name="Cell">
        <title>Large-Scale Comparative Analyses of Tick Genomes Elucidate Their Genetic Diversity and Vector Capacities.</title>
        <authorList>
            <consortium name="Tick Genome and Microbiome Consortium (TIGMIC)"/>
            <person name="Jia N."/>
            <person name="Wang J."/>
            <person name="Shi W."/>
            <person name="Du L."/>
            <person name="Sun Y."/>
            <person name="Zhan W."/>
            <person name="Jiang J.F."/>
            <person name="Wang Q."/>
            <person name="Zhang B."/>
            <person name="Ji P."/>
            <person name="Bell-Sakyi L."/>
            <person name="Cui X.M."/>
            <person name="Yuan T.T."/>
            <person name="Jiang B.G."/>
            <person name="Yang W.F."/>
            <person name="Lam T.T."/>
            <person name="Chang Q.C."/>
            <person name="Ding S.J."/>
            <person name="Wang X.J."/>
            <person name="Zhu J.G."/>
            <person name="Ruan X.D."/>
            <person name="Zhao L."/>
            <person name="Wei J.T."/>
            <person name="Ye R.Z."/>
            <person name="Que T.C."/>
            <person name="Du C.H."/>
            <person name="Zhou Y.H."/>
            <person name="Cheng J.X."/>
            <person name="Dai P.F."/>
            <person name="Guo W.B."/>
            <person name="Han X.H."/>
            <person name="Huang E.J."/>
            <person name="Li L.F."/>
            <person name="Wei W."/>
            <person name="Gao Y.C."/>
            <person name="Liu J.Z."/>
            <person name="Shao H.Z."/>
            <person name="Wang X."/>
            <person name="Wang C.C."/>
            <person name="Yang T.C."/>
            <person name="Huo Q.B."/>
            <person name="Li W."/>
            <person name="Chen H.Y."/>
            <person name="Chen S.E."/>
            <person name="Zhou L.G."/>
            <person name="Ni X.B."/>
            <person name="Tian J.H."/>
            <person name="Sheng Y."/>
            <person name="Liu T."/>
            <person name="Pan Y.S."/>
            <person name="Xia L.Y."/>
            <person name="Li J."/>
            <person name="Zhao F."/>
            <person name="Cao W.C."/>
        </authorList>
    </citation>
    <scope>NUCLEOTIDE SEQUENCE [LARGE SCALE GENOMIC DNA]</scope>
    <source>
        <strain evidence="1">Iper-2018</strain>
    </source>
</reference>
<gene>
    <name evidence="1" type="ORF">HPB47_003366</name>
</gene>
<evidence type="ECO:0000313" key="1">
    <source>
        <dbReference type="EMBL" id="KAG0420644.1"/>
    </source>
</evidence>